<gene>
    <name evidence="1" type="ORF">POM99_06730</name>
</gene>
<reference evidence="1 2" key="1">
    <citation type="submission" date="2023-03" db="EMBL/GenBank/DDBJ databases">
        <title>Novosphingobium cyanobacteriorum sp. nov., isolated from a eutrophic reservoir during the Microcystis bloom period.</title>
        <authorList>
            <person name="Kang M."/>
            <person name="Le V."/>
            <person name="Ko S.-R."/>
            <person name="Lee S.-A."/>
            <person name="Ahn C.-Y."/>
        </authorList>
    </citation>
    <scope>NUCLEOTIDE SEQUENCE [LARGE SCALE GENOMIC DNA]</scope>
    <source>
        <strain evidence="1 2">HBC54</strain>
    </source>
</reference>
<dbReference type="RefSeq" id="WP_277276091.1">
    <property type="nucleotide sequence ID" value="NZ_JAROCY010000005.1"/>
</dbReference>
<accession>A0ABT6CG36</accession>
<name>A0ABT6CG36_9SPHN</name>
<keyword evidence="2" id="KW-1185">Reference proteome</keyword>
<evidence type="ECO:0000313" key="1">
    <source>
        <dbReference type="EMBL" id="MDF8332887.1"/>
    </source>
</evidence>
<dbReference type="Proteomes" id="UP001222770">
    <property type="component" value="Unassembled WGS sequence"/>
</dbReference>
<evidence type="ECO:0000313" key="2">
    <source>
        <dbReference type="Proteomes" id="UP001222770"/>
    </source>
</evidence>
<sequence>MSTGDAKAQPQAAPIRTAGAVAPAASPLTYADLVDLALPADFVAKVQVRKASRLKPADSPGIAPGRVRFYIEATTQALLIGPATGESVRFLADVPLDAKGKPPKLNKLPVLVLARTVPGKPADLALVAPDAMLPWSAELEQKLRAILTEMVQPDAPPHITALREALHVPGNLAGEGETQLFFATEGGKPVSLSIIRRPGMDTTWGVSFSEIVDQAARPPAPESLAWYRLACSLPATLPDRANISPSAQLRRVAAEDYAQVVRELGPCARTRTQP</sequence>
<proteinExistence type="predicted"/>
<dbReference type="EMBL" id="JAROCY010000005">
    <property type="protein sequence ID" value="MDF8332887.1"/>
    <property type="molecule type" value="Genomic_DNA"/>
</dbReference>
<comment type="caution">
    <text evidence="1">The sequence shown here is derived from an EMBL/GenBank/DDBJ whole genome shotgun (WGS) entry which is preliminary data.</text>
</comment>
<organism evidence="1 2">
    <name type="scientific">Novosphingobium cyanobacteriorum</name>
    <dbReference type="NCBI Taxonomy" id="3024215"/>
    <lineage>
        <taxon>Bacteria</taxon>
        <taxon>Pseudomonadati</taxon>
        <taxon>Pseudomonadota</taxon>
        <taxon>Alphaproteobacteria</taxon>
        <taxon>Sphingomonadales</taxon>
        <taxon>Sphingomonadaceae</taxon>
        <taxon>Novosphingobium</taxon>
    </lineage>
</organism>
<protein>
    <submittedName>
        <fullName evidence="1">Uncharacterized protein</fullName>
    </submittedName>
</protein>